<name>A0A8X6YUV4_9ARAC</name>
<sequence length="77" mass="8561">MGKVLKQVSFHPNLTLASSSQNHAYEKKGSLGRKTVKPKAVEHTRAAEAPDEKEQDSRLIRSVSLARATETPEQYQV</sequence>
<gene>
    <name evidence="2" type="ORF">TNIN_328831</name>
</gene>
<comment type="caution">
    <text evidence="2">The sequence shown here is derived from an EMBL/GenBank/DDBJ whole genome shotgun (WGS) entry which is preliminary data.</text>
</comment>
<proteinExistence type="predicted"/>
<dbReference type="Proteomes" id="UP000886998">
    <property type="component" value="Unassembled WGS sequence"/>
</dbReference>
<feature type="region of interest" description="Disordered" evidence="1">
    <location>
        <begin position="19"/>
        <end position="77"/>
    </location>
</feature>
<dbReference type="AlphaFoldDB" id="A0A8X6YUV4"/>
<dbReference type="EMBL" id="BMAV01022915">
    <property type="protein sequence ID" value="GFY78297.1"/>
    <property type="molecule type" value="Genomic_DNA"/>
</dbReference>
<keyword evidence="3" id="KW-1185">Reference proteome</keyword>
<protein>
    <submittedName>
        <fullName evidence="2">Uncharacterized protein</fullName>
    </submittedName>
</protein>
<feature type="compositionally biased region" description="Basic and acidic residues" evidence="1">
    <location>
        <begin position="39"/>
        <end position="59"/>
    </location>
</feature>
<evidence type="ECO:0000313" key="2">
    <source>
        <dbReference type="EMBL" id="GFY78297.1"/>
    </source>
</evidence>
<evidence type="ECO:0000313" key="3">
    <source>
        <dbReference type="Proteomes" id="UP000886998"/>
    </source>
</evidence>
<organism evidence="2 3">
    <name type="scientific">Trichonephila inaurata madagascariensis</name>
    <dbReference type="NCBI Taxonomy" id="2747483"/>
    <lineage>
        <taxon>Eukaryota</taxon>
        <taxon>Metazoa</taxon>
        <taxon>Ecdysozoa</taxon>
        <taxon>Arthropoda</taxon>
        <taxon>Chelicerata</taxon>
        <taxon>Arachnida</taxon>
        <taxon>Araneae</taxon>
        <taxon>Araneomorphae</taxon>
        <taxon>Entelegynae</taxon>
        <taxon>Araneoidea</taxon>
        <taxon>Nephilidae</taxon>
        <taxon>Trichonephila</taxon>
        <taxon>Trichonephila inaurata</taxon>
    </lineage>
</organism>
<reference evidence="2" key="1">
    <citation type="submission" date="2020-08" db="EMBL/GenBank/DDBJ databases">
        <title>Multicomponent nature underlies the extraordinary mechanical properties of spider dragline silk.</title>
        <authorList>
            <person name="Kono N."/>
            <person name="Nakamura H."/>
            <person name="Mori M."/>
            <person name="Yoshida Y."/>
            <person name="Ohtoshi R."/>
            <person name="Malay A.D."/>
            <person name="Moran D.A.P."/>
            <person name="Tomita M."/>
            <person name="Numata K."/>
            <person name="Arakawa K."/>
        </authorList>
    </citation>
    <scope>NUCLEOTIDE SEQUENCE</scope>
</reference>
<dbReference type="OrthoDB" id="6437743at2759"/>
<evidence type="ECO:0000256" key="1">
    <source>
        <dbReference type="SAM" id="MobiDB-lite"/>
    </source>
</evidence>
<accession>A0A8X6YUV4</accession>